<evidence type="ECO:0000256" key="4">
    <source>
        <dbReference type="ARBA" id="ARBA00022989"/>
    </source>
</evidence>
<keyword evidence="8" id="KW-1185">Reference proteome</keyword>
<comment type="similarity">
    <text evidence="2">Belongs to the PER33/POM33 family.</text>
</comment>
<proteinExistence type="inferred from homology"/>
<dbReference type="OrthoDB" id="5581259at2759"/>
<dbReference type="GO" id="GO:0061024">
    <property type="term" value="P:membrane organization"/>
    <property type="evidence" value="ECO:0007669"/>
    <property type="project" value="TreeGrafter"/>
</dbReference>
<name>A0A7R9LVX9_9ACAR</name>
<evidence type="ECO:0000313" key="8">
    <source>
        <dbReference type="Proteomes" id="UP000728032"/>
    </source>
</evidence>
<evidence type="ECO:0008006" key="9">
    <source>
        <dbReference type="Google" id="ProtNLM"/>
    </source>
</evidence>
<evidence type="ECO:0000256" key="2">
    <source>
        <dbReference type="ARBA" id="ARBA00007322"/>
    </source>
</evidence>
<dbReference type="EMBL" id="CAJPVJ010002776">
    <property type="protein sequence ID" value="CAG2166774.1"/>
    <property type="molecule type" value="Genomic_DNA"/>
</dbReference>
<dbReference type="GO" id="GO:0016020">
    <property type="term" value="C:membrane"/>
    <property type="evidence" value="ECO:0007669"/>
    <property type="project" value="UniProtKB-SubCell"/>
</dbReference>
<gene>
    <name evidence="7" type="ORF">ONB1V03_LOCUS6289</name>
</gene>
<keyword evidence="3 6" id="KW-0812">Transmembrane</keyword>
<dbReference type="AlphaFoldDB" id="A0A7R9LVX9"/>
<dbReference type="Proteomes" id="UP000728032">
    <property type="component" value="Unassembled WGS sequence"/>
</dbReference>
<dbReference type="PANTHER" id="PTHR12703">
    <property type="entry name" value="TRANSMEMBRANE PROTEIN 33"/>
    <property type="match status" value="1"/>
</dbReference>
<evidence type="ECO:0000256" key="3">
    <source>
        <dbReference type="ARBA" id="ARBA00022692"/>
    </source>
</evidence>
<feature type="transmembrane region" description="Helical" evidence="6">
    <location>
        <begin position="167"/>
        <end position="191"/>
    </location>
</feature>
<dbReference type="EMBL" id="OC917601">
    <property type="protein sequence ID" value="CAD7647514.1"/>
    <property type="molecule type" value="Genomic_DNA"/>
</dbReference>
<dbReference type="InterPro" id="IPR051645">
    <property type="entry name" value="PER33/POM33_regulator"/>
</dbReference>
<evidence type="ECO:0000313" key="7">
    <source>
        <dbReference type="EMBL" id="CAD7647514.1"/>
    </source>
</evidence>
<feature type="transmembrane region" description="Helical" evidence="6">
    <location>
        <begin position="29"/>
        <end position="50"/>
    </location>
</feature>
<evidence type="ECO:0000256" key="6">
    <source>
        <dbReference type="SAM" id="Phobius"/>
    </source>
</evidence>
<organism evidence="7">
    <name type="scientific">Oppiella nova</name>
    <dbReference type="NCBI Taxonomy" id="334625"/>
    <lineage>
        <taxon>Eukaryota</taxon>
        <taxon>Metazoa</taxon>
        <taxon>Ecdysozoa</taxon>
        <taxon>Arthropoda</taxon>
        <taxon>Chelicerata</taxon>
        <taxon>Arachnida</taxon>
        <taxon>Acari</taxon>
        <taxon>Acariformes</taxon>
        <taxon>Sarcoptiformes</taxon>
        <taxon>Oribatida</taxon>
        <taxon>Brachypylina</taxon>
        <taxon>Oppioidea</taxon>
        <taxon>Oppiidae</taxon>
        <taxon>Oppiella</taxon>
    </lineage>
</organism>
<evidence type="ECO:0000256" key="1">
    <source>
        <dbReference type="ARBA" id="ARBA00004141"/>
    </source>
</evidence>
<keyword evidence="4 6" id="KW-1133">Transmembrane helix</keyword>
<dbReference type="GO" id="GO:0005783">
    <property type="term" value="C:endoplasmic reticulum"/>
    <property type="evidence" value="ECO:0007669"/>
    <property type="project" value="TreeGrafter"/>
</dbReference>
<accession>A0A7R9LVX9</accession>
<evidence type="ECO:0000256" key="5">
    <source>
        <dbReference type="ARBA" id="ARBA00023136"/>
    </source>
</evidence>
<dbReference type="Pfam" id="PF03661">
    <property type="entry name" value="TMEM33_Pom33"/>
    <property type="match status" value="1"/>
</dbReference>
<dbReference type="GO" id="GO:0071786">
    <property type="term" value="P:endoplasmic reticulum tubular network organization"/>
    <property type="evidence" value="ECO:0007669"/>
    <property type="project" value="TreeGrafter"/>
</dbReference>
<reference evidence="7" key="1">
    <citation type="submission" date="2020-11" db="EMBL/GenBank/DDBJ databases">
        <authorList>
            <person name="Tran Van P."/>
        </authorList>
    </citation>
    <scope>NUCLEOTIDE SEQUENCE</scope>
</reference>
<comment type="subcellular location">
    <subcellularLocation>
        <location evidence="1">Membrane</location>
        <topology evidence="1">Multi-pass membrane protein</topology>
    </subcellularLocation>
</comment>
<protein>
    <recommendedName>
        <fullName evidence="9">Transmembrane protein 33</fullName>
    </recommendedName>
</protein>
<dbReference type="PANTHER" id="PTHR12703:SF4">
    <property type="entry name" value="TRANSMEMBRANE PROTEIN 33"/>
    <property type="match status" value="1"/>
</dbReference>
<sequence length="251" mass="27211">MADNADTSGQSARGVGAALSHLTHNKTEAALLLTRALTLFFTVAYLVPVFGVSSAAAYQKALMASAATSALRLHQRLPAFRLSRDFLALLVVEDSAHYLLFALLFATNAPLTLALLPIALFAFLHFCAQSLALVDRCGQRGAMGGALSSVVESYQRSILQTVALTEIMLMPAVVFAVLSGVVSIVAPFLYYRFVALRYASRRNPYSRQMFHELRLSVQHLLYRPLCPQMVRNAGLSAIGLVERLAPPVASN</sequence>
<keyword evidence="5 6" id="KW-0472">Membrane</keyword>
<dbReference type="InterPro" id="IPR005344">
    <property type="entry name" value="TMEM33/Pom33"/>
</dbReference>